<dbReference type="EMBL" id="RAQH01000005">
    <property type="protein sequence ID" value="RKE87166.1"/>
    <property type="molecule type" value="Genomic_DNA"/>
</dbReference>
<evidence type="ECO:0000313" key="2">
    <source>
        <dbReference type="Proteomes" id="UP000285906"/>
    </source>
</evidence>
<gene>
    <name evidence="1" type="ORF">BXY58_2037</name>
</gene>
<comment type="caution">
    <text evidence="1">The sequence shown here is derived from an EMBL/GenBank/DDBJ whole genome shotgun (WGS) entry which is preliminary data.</text>
</comment>
<dbReference type="Proteomes" id="UP000285906">
    <property type="component" value="Unassembled WGS sequence"/>
</dbReference>
<evidence type="ECO:0000313" key="1">
    <source>
        <dbReference type="EMBL" id="RKE87166.1"/>
    </source>
</evidence>
<proteinExistence type="predicted"/>
<sequence>MSYVRVPSSSSKFENKKTLTAYNLVLQNKNNNHKNLKKVSVVKTELLRWMIKQVRIL</sequence>
<name>A0A420D940_9FLAO</name>
<reference evidence="1 2" key="1">
    <citation type="submission" date="2018-09" db="EMBL/GenBank/DDBJ databases">
        <title>Genomic Encyclopedia of Archaeal and Bacterial Type Strains, Phase II (KMG-II): from individual species to whole genera.</title>
        <authorList>
            <person name="Goeker M."/>
        </authorList>
    </citation>
    <scope>NUCLEOTIDE SEQUENCE [LARGE SCALE GENOMIC DNA]</scope>
    <source>
        <strain evidence="1 2">DSM 27620</strain>
    </source>
</reference>
<protein>
    <submittedName>
        <fullName evidence="1">Uncharacterized protein</fullName>
    </submittedName>
</protein>
<accession>A0A420D940</accession>
<organism evidence="1 2">
    <name type="scientific">Epilithonimonas arachidiradicis</name>
    <dbReference type="NCBI Taxonomy" id="1617282"/>
    <lineage>
        <taxon>Bacteria</taxon>
        <taxon>Pseudomonadati</taxon>
        <taxon>Bacteroidota</taxon>
        <taxon>Flavobacteriia</taxon>
        <taxon>Flavobacteriales</taxon>
        <taxon>Weeksellaceae</taxon>
        <taxon>Chryseobacterium group</taxon>
        <taxon>Epilithonimonas</taxon>
    </lineage>
</organism>
<dbReference type="AlphaFoldDB" id="A0A420D940"/>